<keyword evidence="2" id="KW-1185">Reference proteome</keyword>
<dbReference type="AlphaFoldDB" id="A0AB33IIM9"/>
<proteinExistence type="predicted"/>
<protein>
    <submittedName>
        <fullName evidence="1">Uncharacterized protein</fullName>
    </submittedName>
</protein>
<evidence type="ECO:0000313" key="1">
    <source>
        <dbReference type="EMBL" id="BCK76749.1"/>
    </source>
</evidence>
<dbReference type="Proteomes" id="UP000516424">
    <property type="component" value="Chromosome"/>
</dbReference>
<evidence type="ECO:0000313" key="2">
    <source>
        <dbReference type="Proteomes" id="UP000516424"/>
    </source>
</evidence>
<reference evidence="1 2" key="1">
    <citation type="journal article" date="2011" name="Microbiology">
        <title>Transcriptome response to different carbon sources in Acetobacter aceti.</title>
        <authorList>
            <person name="Sakurai K."/>
            <person name="Arai H."/>
            <person name="Ishii M."/>
            <person name="Igarashi Y."/>
        </authorList>
    </citation>
    <scope>NUCLEOTIDE SEQUENCE [LARGE SCALE GENOMIC DNA]</scope>
    <source>
        <strain evidence="1 2">NBRC 14818</strain>
    </source>
</reference>
<accession>A0AB33IIM9</accession>
<dbReference type="EMBL" id="AP023410">
    <property type="protein sequence ID" value="BCK76749.1"/>
    <property type="molecule type" value="Genomic_DNA"/>
</dbReference>
<sequence length="50" mass="5342">MLLMVEQPVGVLKSKSGPKLPFLINKPNGGFPANSREEAGFAFKGIALIE</sequence>
<organism evidence="1 2">
    <name type="scientific">Acetobacter aceti NBRC 14818</name>
    <dbReference type="NCBI Taxonomy" id="887700"/>
    <lineage>
        <taxon>Bacteria</taxon>
        <taxon>Pseudomonadati</taxon>
        <taxon>Pseudomonadota</taxon>
        <taxon>Alphaproteobacteria</taxon>
        <taxon>Acetobacterales</taxon>
        <taxon>Acetobacteraceae</taxon>
        <taxon>Acetobacter</taxon>
        <taxon>Acetobacter subgen. Acetobacter</taxon>
    </lineage>
</organism>
<gene>
    <name evidence="1" type="ORF">EMQ_2355</name>
</gene>
<name>A0AB33IIM9_ACEAC</name>